<dbReference type="Pfam" id="PF13407">
    <property type="entry name" value="Peripla_BP_4"/>
    <property type="match status" value="1"/>
</dbReference>
<dbReference type="Proteomes" id="UP000286482">
    <property type="component" value="Unassembled WGS sequence"/>
</dbReference>
<protein>
    <submittedName>
        <fullName evidence="6">LacI family DNA-binding transcriptional regulator</fullName>
    </submittedName>
</protein>
<evidence type="ECO:0000313" key="7">
    <source>
        <dbReference type="Proteomes" id="UP000286482"/>
    </source>
</evidence>
<keyword evidence="2" id="KW-0805">Transcription regulation</keyword>
<accession>A0A420EBD3</accession>
<evidence type="ECO:0000313" key="6">
    <source>
        <dbReference type="EMBL" id="RKF17964.1"/>
    </source>
</evidence>
<dbReference type="GO" id="GO:0003700">
    <property type="term" value="F:DNA-binding transcription factor activity"/>
    <property type="evidence" value="ECO:0007669"/>
    <property type="project" value="TreeGrafter"/>
</dbReference>
<dbReference type="EMBL" id="RAQO01000006">
    <property type="protein sequence ID" value="RKF17964.1"/>
    <property type="molecule type" value="Genomic_DNA"/>
</dbReference>
<dbReference type="AlphaFoldDB" id="A0A420EBD3"/>
<comment type="caution">
    <text evidence="6">The sequence shown here is derived from an EMBL/GenBank/DDBJ whole genome shotgun (WGS) entry which is preliminary data.</text>
</comment>
<dbReference type="SUPFAM" id="SSF53822">
    <property type="entry name" value="Periplasmic binding protein-like I"/>
    <property type="match status" value="1"/>
</dbReference>
<dbReference type="GO" id="GO:0000976">
    <property type="term" value="F:transcription cis-regulatory region binding"/>
    <property type="evidence" value="ECO:0007669"/>
    <property type="project" value="TreeGrafter"/>
</dbReference>
<keyword evidence="4" id="KW-0804">Transcription</keyword>
<keyword evidence="1" id="KW-0678">Repressor</keyword>
<proteinExistence type="predicted"/>
<feature type="domain" description="HTH lacI-type" evidence="5">
    <location>
        <begin position="10"/>
        <end position="67"/>
    </location>
</feature>
<dbReference type="InterPro" id="IPR000843">
    <property type="entry name" value="HTH_LacI"/>
</dbReference>
<dbReference type="PROSITE" id="PS00356">
    <property type="entry name" value="HTH_LACI_1"/>
    <property type="match status" value="1"/>
</dbReference>
<dbReference type="RefSeq" id="WP_120355190.1">
    <property type="nucleotide sequence ID" value="NZ_RAQO01000006.1"/>
</dbReference>
<dbReference type="InterPro" id="IPR010982">
    <property type="entry name" value="Lambda_DNA-bd_dom_sf"/>
</dbReference>
<dbReference type="InterPro" id="IPR028082">
    <property type="entry name" value="Peripla_BP_I"/>
</dbReference>
<dbReference type="OrthoDB" id="7055227at2"/>
<dbReference type="Gene3D" id="3.40.50.2300">
    <property type="match status" value="2"/>
</dbReference>
<organism evidence="6 7">
    <name type="scientific">Alginatibacterium sediminis</name>
    <dbReference type="NCBI Taxonomy" id="2164068"/>
    <lineage>
        <taxon>Bacteria</taxon>
        <taxon>Pseudomonadati</taxon>
        <taxon>Pseudomonadota</taxon>
        <taxon>Gammaproteobacteria</taxon>
        <taxon>Alteromonadales</taxon>
        <taxon>Alteromonadaceae</taxon>
        <taxon>Alginatibacterium</taxon>
    </lineage>
</organism>
<dbReference type="SUPFAM" id="SSF47413">
    <property type="entry name" value="lambda repressor-like DNA-binding domains"/>
    <property type="match status" value="1"/>
</dbReference>
<evidence type="ECO:0000256" key="4">
    <source>
        <dbReference type="ARBA" id="ARBA00023163"/>
    </source>
</evidence>
<reference evidence="6 7" key="1">
    <citation type="submission" date="2018-09" db="EMBL/GenBank/DDBJ databases">
        <authorList>
            <person name="Wang Z."/>
        </authorList>
    </citation>
    <scope>NUCLEOTIDE SEQUENCE [LARGE SCALE GENOMIC DNA]</scope>
    <source>
        <strain evidence="6 7">ALS 81</strain>
    </source>
</reference>
<dbReference type="Gene3D" id="1.10.260.40">
    <property type="entry name" value="lambda repressor-like DNA-binding domains"/>
    <property type="match status" value="1"/>
</dbReference>
<evidence type="ECO:0000256" key="1">
    <source>
        <dbReference type="ARBA" id="ARBA00022491"/>
    </source>
</evidence>
<name>A0A420EBD3_9ALTE</name>
<gene>
    <name evidence="6" type="ORF">DBZ36_12005</name>
</gene>
<dbReference type="PANTHER" id="PTHR30146">
    <property type="entry name" value="LACI-RELATED TRANSCRIPTIONAL REPRESSOR"/>
    <property type="match status" value="1"/>
</dbReference>
<dbReference type="PANTHER" id="PTHR30146:SF45">
    <property type="entry name" value="CATABOLITE REPRESSOR_ACTIVATOR"/>
    <property type="match status" value="1"/>
</dbReference>
<dbReference type="Pfam" id="PF00356">
    <property type="entry name" value="LacI"/>
    <property type="match status" value="1"/>
</dbReference>
<evidence type="ECO:0000256" key="3">
    <source>
        <dbReference type="ARBA" id="ARBA00023125"/>
    </source>
</evidence>
<dbReference type="CDD" id="cd01392">
    <property type="entry name" value="HTH_LacI"/>
    <property type="match status" value="1"/>
</dbReference>
<dbReference type="PROSITE" id="PS50932">
    <property type="entry name" value="HTH_LACI_2"/>
    <property type="match status" value="1"/>
</dbReference>
<keyword evidence="3 6" id="KW-0238">DNA-binding</keyword>
<evidence type="ECO:0000259" key="5">
    <source>
        <dbReference type="PROSITE" id="PS50932"/>
    </source>
</evidence>
<dbReference type="SMART" id="SM00354">
    <property type="entry name" value="HTH_LACI"/>
    <property type="match status" value="1"/>
</dbReference>
<evidence type="ECO:0000256" key="2">
    <source>
        <dbReference type="ARBA" id="ARBA00023015"/>
    </source>
</evidence>
<sequence length="338" mass="37775">MSVDENKKNLKIADIAALAGVSKSTVSFVLNGHAKKHRITEDTVKKVERIVKKYNYRPNRYALALKSKISSTVGIVIPDLCNIGFANVVKELERLYRDNNYQLLIASSEDNIELEKASVQSLLDRQVDLLIVASSMSDDSYYRDIHATTPVLFFDRNIQSDYISSVCSDQVQSTRQVVAKLAQGLSECVYIGGQFELSPSRDRLEGFKLGLCDAKLNFKPEHVFHKDYQSDSGYLLMSDVVSQFNGLPPALFTASYSLLEGVLRYLSEHKLLATDMKIATFDNYSILDCLPKSIDSIEQDCQLIAKTLFDKAGALMGNSAMPRLSIILPSKLHLRSKN</sequence>
<keyword evidence="7" id="KW-1185">Reference proteome</keyword>
<dbReference type="InterPro" id="IPR025997">
    <property type="entry name" value="SBP_2_dom"/>
</dbReference>